<protein>
    <submittedName>
        <fullName evidence="1">Uncharacterized protein</fullName>
    </submittedName>
</protein>
<dbReference type="EMBL" id="JAZHPZ010000005">
    <property type="protein sequence ID" value="MEF2966629.1"/>
    <property type="molecule type" value="Genomic_DNA"/>
</dbReference>
<comment type="caution">
    <text evidence="1">The sequence shown here is derived from an EMBL/GenBank/DDBJ whole genome shotgun (WGS) entry which is preliminary data.</text>
</comment>
<name>A0ABU7VUM4_9BACL</name>
<gene>
    <name evidence="1" type="ORF">V3851_12385</name>
</gene>
<evidence type="ECO:0000313" key="2">
    <source>
        <dbReference type="Proteomes" id="UP001306950"/>
    </source>
</evidence>
<keyword evidence="2" id="KW-1185">Reference proteome</keyword>
<proteinExistence type="predicted"/>
<dbReference type="Proteomes" id="UP001306950">
    <property type="component" value="Unassembled WGS sequence"/>
</dbReference>
<organism evidence="1 2">
    <name type="scientific">Paenibacillus haidiansis</name>
    <dbReference type="NCBI Taxonomy" id="1574488"/>
    <lineage>
        <taxon>Bacteria</taxon>
        <taxon>Bacillati</taxon>
        <taxon>Bacillota</taxon>
        <taxon>Bacilli</taxon>
        <taxon>Bacillales</taxon>
        <taxon>Paenibacillaceae</taxon>
        <taxon>Paenibacillus</taxon>
    </lineage>
</organism>
<evidence type="ECO:0000313" key="1">
    <source>
        <dbReference type="EMBL" id="MEF2966629.1"/>
    </source>
</evidence>
<sequence length="268" mass="31248">MEKAVMVDNLSKLTDESSRYQRLYYGQEFCPQTFLTLKELQSVILFCEKKHIKLTLVTPYMTDESMDVMGHLIKEAYEEPVWDELVINDFGMLYFIHNNYPGRFKLIWGRLLNKTKKSPSILNYYAKLDDESKEALQTTAGEFFPNLAFMRKYQIAGIQFENKLQGNLSAKEDNSDFNIPKLARELVYPYVHITTSRRCFSSILYGKTPMSMWKTSTLCNKSCKTCKAVLYNEVMKKDILLKGNSLYYENTDLPANLPEYSRIITQIL</sequence>
<dbReference type="RefSeq" id="WP_331846844.1">
    <property type="nucleotide sequence ID" value="NZ_JAZHPZ010000005.1"/>
</dbReference>
<accession>A0ABU7VUM4</accession>
<reference evidence="1 2" key="1">
    <citation type="submission" date="2024-02" db="EMBL/GenBank/DDBJ databases">
        <title>A nitrogen-fixing paenibacillus bacterium.</title>
        <authorList>
            <person name="Zhang W.L."/>
            <person name="Chen S.F."/>
        </authorList>
    </citation>
    <scope>NUCLEOTIDE SEQUENCE [LARGE SCALE GENOMIC DNA]</scope>
    <source>
        <strain evidence="1 2">M1</strain>
    </source>
</reference>